<evidence type="ECO:0000256" key="1">
    <source>
        <dbReference type="ARBA" id="ARBA00000085"/>
    </source>
</evidence>
<evidence type="ECO:0000259" key="14">
    <source>
        <dbReference type="PROSITE" id="PS50109"/>
    </source>
</evidence>
<dbReference type="Pfam" id="PF00512">
    <property type="entry name" value="HisKA"/>
    <property type="match status" value="1"/>
</dbReference>
<dbReference type="PROSITE" id="PS50109">
    <property type="entry name" value="HIS_KIN"/>
    <property type="match status" value="1"/>
</dbReference>
<keyword evidence="4" id="KW-0597">Phosphoprotein</keyword>
<reference evidence="16 17" key="1">
    <citation type="submission" date="2019-09" db="EMBL/GenBank/DDBJ databases">
        <title>Isolation of a novel species in the genus Cupriavidus from patients with sepsis using whole genome sequencing.</title>
        <authorList>
            <person name="Kweon O.J."/>
            <person name="Lee M.-K."/>
        </authorList>
    </citation>
    <scope>NUCLEOTIDE SEQUENCE [LARGE SCALE GENOMIC DNA]</scope>
    <source>
        <strain evidence="16 17">MKL-01</strain>
    </source>
</reference>
<evidence type="ECO:0000256" key="6">
    <source>
        <dbReference type="ARBA" id="ARBA00022692"/>
    </source>
</evidence>
<dbReference type="SMART" id="SM00388">
    <property type="entry name" value="HisKA"/>
    <property type="match status" value="1"/>
</dbReference>
<keyword evidence="11" id="KW-0902">Two-component regulatory system</keyword>
<dbReference type="SUPFAM" id="SSF55874">
    <property type="entry name" value="ATPase domain of HSP90 chaperone/DNA topoisomerase II/histidine kinase"/>
    <property type="match status" value="1"/>
</dbReference>
<dbReference type="AlphaFoldDB" id="A0A5M8B766"/>
<dbReference type="SUPFAM" id="SSF47384">
    <property type="entry name" value="Homodimeric domain of signal transducing histidine kinase"/>
    <property type="match status" value="1"/>
</dbReference>
<dbReference type="Pfam" id="PF08521">
    <property type="entry name" value="2CSK_N"/>
    <property type="match status" value="1"/>
</dbReference>
<keyword evidence="5" id="KW-0808">Transferase</keyword>
<evidence type="ECO:0000256" key="13">
    <source>
        <dbReference type="SAM" id="MobiDB-lite"/>
    </source>
</evidence>
<dbReference type="GO" id="GO:0005886">
    <property type="term" value="C:plasma membrane"/>
    <property type="evidence" value="ECO:0007669"/>
    <property type="project" value="TreeGrafter"/>
</dbReference>
<evidence type="ECO:0000256" key="11">
    <source>
        <dbReference type="ARBA" id="ARBA00023012"/>
    </source>
</evidence>
<organism evidence="16 17">
    <name type="scientific">Cupriavidus cauae</name>
    <dbReference type="NCBI Taxonomy" id="2608999"/>
    <lineage>
        <taxon>Bacteria</taxon>
        <taxon>Pseudomonadati</taxon>
        <taxon>Pseudomonadota</taxon>
        <taxon>Betaproteobacteria</taxon>
        <taxon>Burkholderiales</taxon>
        <taxon>Burkholderiaceae</taxon>
        <taxon>Cupriavidus</taxon>
    </lineage>
</organism>
<dbReference type="InterPro" id="IPR036890">
    <property type="entry name" value="HATPase_C_sf"/>
</dbReference>
<sequence>MRSIQRTLLWWLALGLLAGIAAATALIYGQARQEANALFDYQMRQVALALPSQFSGPAMPSLPPPLPPGTDNLFRSDEDVVIHIWDGTGRSLYLSHSRPSLPPRAELGFSNVRTDDGEFRIYSVQLGPAVVQIAQPMSARREVAARMALRTVAPLLLLLPLLGWMVWLAVGRGLRPVREIARQVGKRDANALSPLAVAQMPAEIAPLTEALNLLLARLSDAIDTQRAFIADAAHALRTPLTALQLQAQLVERADSEPARREAVGNLRDGLERLTHLVTQLLTLARHEPGAAVAGHQPVALRELAATVVGEMTQAALDRHIDLGLDTTDGDGGADGRHGGDGRHGRVGHDGDNGHDGRDGDSAGLTVQGDPDALRILLTNLIDNALRYVPAGGKVDVRVQRADAGRVALMVADNGPGIPPEQRARVLDRFYRLPDAPSGGSGLGLAIVDEIAQVHRATLSLEDNEPGLRVRVVFPAAGDARGERRH</sequence>
<evidence type="ECO:0000259" key="15">
    <source>
        <dbReference type="PROSITE" id="PS50885"/>
    </source>
</evidence>
<dbReference type="InterPro" id="IPR005467">
    <property type="entry name" value="His_kinase_dom"/>
</dbReference>
<dbReference type="Gene3D" id="3.30.565.10">
    <property type="entry name" value="Histidine kinase-like ATPase, C-terminal domain"/>
    <property type="match status" value="1"/>
</dbReference>
<dbReference type="GO" id="GO:0005524">
    <property type="term" value="F:ATP binding"/>
    <property type="evidence" value="ECO:0007669"/>
    <property type="project" value="UniProtKB-KW"/>
</dbReference>
<dbReference type="InterPro" id="IPR013727">
    <property type="entry name" value="2CSK_N"/>
</dbReference>
<dbReference type="Pfam" id="PF02518">
    <property type="entry name" value="HATPase_c"/>
    <property type="match status" value="1"/>
</dbReference>
<dbReference type="PROSITE" id="PS50885">
    <property type="entry name" value="HAMP"/>
    <property type="match status" value="1"/>
</dbReference>
<dbReference type="Proteomes" id="UP000324324">
    <property type="component" value="Unassembled WGS sequence"/>
</dbReference>
<evidence type="ECO:0000256" key="4">
    <source>
        <dbReference type="ARBA" id="ARBA00022553"/>
    </source>
</evidence>
<keyword evidence="8 16" id="KW-0418">Kinase</keyword>
<feature type="domain" description="Histidine kinase" evidence="14">
    <location>
        <begin position="231"/>
        <end position="477"/>
    </location>
</feature>
<comment type="subcellular location">
    <subcellularLocation>
        <location evidence="2">Membrane</location>
        <topology evidence="2">Multi-pass membrane protein</topology>
    </subcellularLocation>
</comment>
<evidence type="ECO:0000256" key="9">
    <source>
        <dbReference type="ARBA" id="ARBA00022840"/>
    </source>
</evidence>
<dbReference type="RefSeq" id="WP_150082304.1">
    <property type="nucleotide sequence ID" value="NZ_VWRN01000016.1"/>
</dbReference>
<dbReference type="InterPro" id="IPR004358">
    <property type="entry name" value="Sig_transdc_His_kin-like_C"/>
</dbReference>
<name>A0A5M8B766_9BURK</name>
<dbReference type="InterPro" id="IPR003661">
    <property type="entry name" value="HisK_dim/P_dom"/>
</dbReference>
<accession>A0A5M8B766</accession>
<protein>
    <recommendedName>
        <fullName evidence="3">histidine kinase</fullName>
        <ecNumber evidence="3">2.7.13.3</ecNumber>
    </recommendedName>
</protein>
<dbReference type="InterPro" id="IPR003660">
    <property type="entry name" value="HAMP_dom"/>
</dbReference>
<dbReference type="SMART" id="SM00387">
    <property type="entry name" value="HATPase_c"/>
    <property type="match status" value="1"/>
</dbReference>
<proteinExistence type="predicted"/>
<keyword evidence="9" id="KW-0067">ATP-binding</keyword>
<dbReference type="PANTHER" id="PTHR45436:SF14">
    <property type="entry name" value="SENSOR PROTEIN QSEC"/>
    <property type="match status" value="1"/>
</dbReference>
<comment type="catalytic activity">
    <reaction evidence="1">
        <text>ATP + protein L-histidine = ADP + protein N-phospho-L-histidine.</text>
        <dbReference type="EC" id="2.7.13.3"/>
    </reaction>
</comment>
<evidence type="ECO:0000256" key="12">
    <source>
        <dbReference type="ARBA" id="ARBA00023136"/>
    </source>
</evidence>
<dbReference type="InterPro" id="IPR050428">
    <property type="entry name" value="TCS_sensor_his_kinase"/>
</dbReference>
<evidence type="ECO:0000256" key="5">
    <source>
        <dbReference type="ARBA" id="ARBA00022679"/>
    </source>
</evidence>
<gene>
    <name evidence="16" type="ORF">F1599_04295</name>
</gene>
<dbReference type="GO" id="GO:0000155">
    <property type="term" value="F:phosphorelay sensor kinase activity"/>
    <property type="evidence" value="ECO:0007669"/>
    <property type="project" value="InterPro"/>
</dbReference>
<dbReference type="EMBL" id="VWRN01000016">
    <property type="protein sequence ID" value="KAA6129760.1"/>
    <property type="molecule type" value="Genomic_DNA"/>
</dbReference>
<evidence type="ECO:0000256" key="2">
    <source>
        <dbReference type="ARBA" id="ARBA00004141"/>
    </source>
</evidence>
<dbReference type="PANTHER" id="PTHR45436">
    <property type="entry name" value="SENSOR HISTIDINE KINASE YKOH"/>
    <property type="match status" value="1"/>
</dbReference>
<evidence type="ECO:0000256" key="7">
    <source>
        <dbReference type="ARBA" id="ARBA00022741"/>
    </source>
</evidence>
<evidence type="ECO:0000313" key="17">
    <source>
        <dbReference type="Proteomes" id="UP000324324"/>
    </source>
</evidence>
<keyword evidence="7" id="KW-0547">Nucleotide-binding</keyword>
<keyword evidence="10" id="KW-1133">Transmembrane helix</keyword>
<dbReference type="InterPro" id="IPR036097">
    <property type="entry name" value="HisK_dim/P_sf"/>
</dbReference>
<dbReference type="EC" id="2.7.13.3" evidence="3"/>
<keyword evidence="17" id="KW-1185">Reference proteome</keyword>
<dbReference type="InterPro" id="IPR003594">
    <property type="entry name" value="HATPase_dom"/>
</dbReference>
<dbReference type="CDD" id="cd00082">
    <property type="entry name" value="HisKA"/>
    <property type="match status" value="1"/>
</dbReference>
<keyword evidence="6" id="KW-0812">Transmembrane</keyword>
<feature type="domain" description="HAMP" evidence="15">
    <location>
        <begin position="171"/>
        <end position="223"/>
    </location>
</feature>
<keyword evidence="12" id="KW-0472">Membrane</keyword>
<dbReference type="Gene3D" id="1.10.287.130">
    <property type="match status" value="1"/>
</dbReference>
<dbReference type="PRINTS" id="PR00344">
    <property type="entry name" value="BCTRLSENSOR"/>
</dbReference>
<evidence type="ECO:0000256" key="3">
    <source>
        <dbReference type="ARBA" id="ARBA00012438"/>
    </source>
</evidence>
<evidence type="ECO:0000256" key="8">
    <source>
        <dbReference type="ARBA" id="ARBA00022777"/>
    </source>
</evidence>
<feature type="region of interest" description="Disordered" evidence="13">
    <location>
        <begin position="327"/>
        <end position="365"/>
    </location>
</feature>
<evidence type="ECO:0000313" key="16">
    <source>
        <dbReference type="EMBL" id="KAA6129760.1"/>
    </source>
</evidence>
<evidence type="ECO:0000256" key="10">
    <source>
        <dbReference type="ARBA" id="ARBA00022989"/>
    </source>
</evidence>
<comment type="caution">
    <text evidence="16">The sequence shown here is derived from an EMBL/GenBank/DDBJ whole genome shotgun (WGS) entry which is preliminary data.</text>
</comment>
<feature type="compositionally biased region" description="Basic and acidic residues" evidence="13">
    <location>
        <begin position="333"/>
        <end position="360"/>
    </location>
</feature>